<dbReference type="OrthoDB" id="3687641at2759"/>
<evidence type="ECO:0008006" key="6">
    <source>
        <dbReference type="Google" id="ProtNLM"/>
    </source>
</evidence>
<accession>A0A4S8LL80</accession>
<reference evidence="4 5" key="1">
    <citation type="journal article" date="2019" name="Nat. Ecol. Evol.">
        <title>Megaphylogeny resolves global patterns of mushroom evolution.</title>
        <authorList>
            <person name="Varga T."/>
            <person name="Krizsan K."/>
            <person name="Foldi C."/>
            <person name="Dima B."/>
            <person name="Sanchez-Garcia M."/>
            <person name="Sanchez-Ramirez S."/>
            <person name="Szollosi G.J."/>
            <person name="Szarkandi J.G."/>
            <person name="Papp V."/>
            <person name="Albert L."/>
            <person name="Andreopoulos W."/>
            <person name="Angelini C."/>
            <person name="Antonin V."/>
            <person name="Barry K.W."/>
            <person name="Bougher N.L."/>
            <person name="Buchanan P."/>
            <person name="Buyck B."/>
            <person name="Bense V."/>
            <person name="Catcheside P."/>
            <person name="Chovatia M."/>
            <person name="Cooper J."/>
            <person name="Damon W."/>
            <person name="Desjardin D."/>
            <person name="Finy P."/>
            <person name="Geml J."/>
            <person name="Haridas S."/>
            <person name="Hughes K."/>
            <person name="Justo A."/>
            <person name="Karasinski D."/>
            <person name="Kautmanova I."/>
            <person name="Kiss B."/>
            <person name="Kocsube S."/>
            <person name="Kotiranta H."/>
            <person name="LaButti K.M."/>
            <person name="Lechner B.E."/>
            <person name="Liimatainen K."/>
            <person name="Lipzen A."/>
            <person name="Lukacs Z."/>
            <person name="Mihaltcheva S."/>
            <person name="Morgado L.N."/>
            <person name="Niskanen T."/>
            <person name="Noordeloos M.E."/>
            <person name="Ohm R.A."/>
            <person name="Ortiz-Santana B."/>
            <person name="Ovrebo C."/>
            <person name="Racz N."/>
            <person name="Riley R."/>
            <person name="Savchenko A."/>
            <person name="Shiryaev A."/>
            <person name="Soop K."/>
            <person name="Spirin V."/>
            <person name="Szebenyi C."/>
            <person name="Tomsovsky M."/>
            <person name="Tulloss R.E."/>
            <person name="Uehling J."/>
            <person name="Grigoriev I.V."/>
            <person name="Vagvolgyi C."/>
            <person name="Papp T."/>
            <person name="Martin F.M."/>
            <person name="Miettinen O."/>
            <person name="Hibbett D.S."/>
            <person name="Nagy L.G."/>
        </authorList>
    </citation>
    <scope>NUCLEOTIDE SEQUENCE [LARGE SCALE GENOMIC DNA]</scope>
    <source>
        <strain evidence="4 5">CBS 962.96</strain>
    </source>
</reference>
<name>A0A4S8LL80_DENBC</name>
<sequence length="222" mass="25475">MVATLLTPHSPVSRSLLPILAVLSSLLLSHSIYQFIAVLDSSRFPNLGTFLAARPTDNSKYSLKGDDYPRFVPMNLPQSVLMTIEESVHYSLTDQEAEEEWLYNSPWGAGSYRLDANNRAFFVPMFHELHCLRRMRATFTSSDPEGWGHVQHCLNYLREMILCQADITLERGDFMTRNMTEARSGATHVCRDWEAIYDQVGLNWLQWYHFMENSNFTGEPSG</sequence>
<evidence type="ECO:0000313" key="4">
    <source>
        <dbReference type="EMBL" id="THU89937.1"/>
    </source>
</evidence>
<evidence type="ECO:0000256" key="2">
    <source>
        <dbReference type="ARBA" id="ARBA00023002"/>
    </source>
</evidence>
<dbReference type="AlphaFoldDB" id="A0A4S8LL80"/>
<dbReference type="PANTHER" id="PTHR33365:SF11">
    <property type="entry name" value="TAT PATHWAY SIGNAL SEQUENCE"/>
    <property type="match status" value="1"/>
</dbReference>
<comment type="similarity">
    <text evidence="3">Belongs to the ustYa family.</text>
</comment>
<dbReference type="Proteomes" id="UP000297245">
    <property type="component" value="Unassembled WGS sequence"/>
</dbReference>
<dbReference type="GO" id="GO:0043386">
    <property type="term" value="P:mycotoxin biosynthetic process"/>
    <property type="evidence" value="ECO:0007669"/>
    <property type="project" value="InterPro"/>
</dbReference>
<gene>
    <name evidence="4" type="ORF">K435DRAFT_728727</name>
</gene>
<dbReference type="Pfam" id="PF11807">
    <property type="entry name" value="UstYa"/>
    <property type="match status" value="1"/>
</dbReference>
<evidence type="ECO:0000256" key="3">
    <source>
        <dbReference type="ARBA" id="ARBA00035112"/>
    </source>
</evidence>
<dbReference type="InterPro" id="IPR021765">
    <property type="entry name" value="UstYa-like"/>
</dbReference>
<dbReference type="GO" id="GO:0016491">
    <property type="term" value="F:oxidoreductase activity"/>
    <property type="evidence" value="ECO:0007669"/>
    <property type="project" value="UniProtKB-KW"/>
</dbReference>
<proteinExistence type="inferred from homology"/>
<comment type="pathway">
    <text evidence="1">Mycotoxin biosynthesis.</text>
</comment>
<evidence type="ECO:0000256" key="1">
    <source>
        <dbReference type="ARBA" id="ARBA00004685"/>
    </source>
</evidence>
<keyword evidence="5" id="KW-1185">Reference proteome</keyword>
<protein>
    <recommendedName>
        <fullName evidence="6">Oxidase ustYa</fullName>
    </recommendedName>
</protein>
<dbReference type="EMBL" id="ML179352">
    <property type="protein sequence ID" value="THU89937.1"/>
    <property type="molecule type" value="Genomic_DNA"/>
</dbReference>
<dbReference type="PANTHER" id="PTHR33365">
    <property type="entry name" value="YALI0B05434P"/>
    <property type="match status" value="1"/>
</dbReference>
<keyword evidence="2" id="KW-0560">Oxidoreductase</keyword>
<organism evidence="4 5">
    <name type="scientific">Dendrothele bispora (strain CBS 962.96)</name>
    <dbReference type="NCBI Taxonomy" id="1314807"/>
    <lineage>
        <taxon>Eukaryota</taxon>
        <taxon>Fungi</taxon>
        <taxon>Dikarya</taxon>
        <taxon>Basidiomycota</taxon>
        <taxon>Agaricomycotina</taxon>
        <taxon>Agaricomycetes</taxon>
        <taxon>Agaricomycetidae</taxon>
        <taxon>Agaricales</taxon>
        <taxon>Agaricales incertae sedis</taxon>
        <taxon>Dendrothele</taxon>
    </lineage>
</organism>
<evidence type="ECO:0000313" key="5">
    <source>
        <dbReference type="Proteomes" id="UP000297245"/>
    </source>
</evidence>